<evidence type="ECO:0000313" key="3">
    <source>
        <dbReference type="Proteomes" id="UP000475928"/>
    </source>
</evidence>
<feature type="coiled-coil region" evidence="1">
    <location>
        <begin position="20"/>
        <end position="47"/>
    </location>
</feature>
<reference evidence="2 3" key="1">
    <citation type="submission" date="2020-02" db="EMBL/GenBank/DDBJ databases">
        <title>Draft genome sequence of Lactococcus sp. Hs20B0-1.</title>
        <authorList>
            <person name="Noda S."/>
            <person name="Yuki M."/>
            <person name="Ohkuma M."/>
        </authorList>
    </citation>
    <scope>NUCLEOTIDE SEQUENCE [LARGE SCALE GENOMIC DNA]</scope>
    <source>
        <strain evidence="2 3">Hs20B0-1</strain>
    </source>
</reference>
<keyword evidence="3" id="KW-1185">Reference proteome</keyword>
<gene>
    <name evidence="2" type="ORF">Hs20B_18270</name>
</gene>
<comment type="caution">
    <text evidence="2">The sequence shown here is derived from an EMBL/GenBank/DDBJ whole genome shotgun (WGS) entry which is preliminary data.</text>
</comment>
<keyword evidence="1" id="KW-0175">Coiled coil</keyword>
<dbReference type="RefSeq" id="WP_172357920.1">
    <property type="nucleotide sequence ID" value="NZ_BLLH01000016.1"/>
</dbReference>
<proteinExistence type="predicted"/>
<dbReference type="AlphaFoldDB" id="A0A6A0B7N1"/>
<dbReference type="EMBL" id="BLLH01000016">
    <property type="protein sequence ID" value="GFH41429.1"/>
    <property type="molecule type" value="Genomic_DNA"/>
</dbReference>
<dbReference type="Proteomes" id="UP000475928">
    <property type="component" value="Unassembled WGS sequence"/>
</dbReference>
<evidence type="ECO:0000256" key="1">
    <source>
        <dbReference type="SAM" id="Coils"/>
    </source>
</evidence>
<organism evidence="2 3">
    <name type="scientific">Pseudolactococcus insecticola</name>
    <dbReference type="NCBI Taxonomy" id="2709158"/>
    <lineage>
        <taxon>Bacteria</taxon>
        <taxon>Bacillati</taxon>
        <taxon>Bacillota</taxon>
        <taxon>Bacilli</taxon>
        <taxon>Lactobacillales</taxon>
        <taxon>Streptococcaceae</taxon>
        <taxon>Pseudolactococcus</taxon>
    </lineage>
</organism>
<sequence length="146" mass="17189">MTDEFILEDDFQETNKNNLLEKTYAKLKNLEKKIDKNTQEIIKQYNNGNNLQTITDEYLIERYYNVNSENDYLLEVYDNNSGKCFYYTLGKGIVQGTVALRHILSDYFSELFDVKTITQICEDLAKNKTWQLSVEHLSFQVVTTEN</sequence>
<accession>A0A6A0B7N1</accession>
<protein>
    <submittedName>
        <fullName evidence="2">Uncharacterized protein</fullName>
    </submittedName>
</protein>
<name>A0A6A0B7N1_9LACT</name>
<evidence type="ECO:0000313" key="2">
    <source>
        <dbReference type="EMBL" id="GFH41429.1"/>
    </source>
</evidence>